<dbReference type="Pfam" id="PF05637">
    <property type="entry name" value="Glyco_transf_34"/>
    <property type="match status" value="1"/>
</dbReference>
<evidence type="ECO:0000256" key="3">
    <source>
        <dbReference type="ARBA" id="ARBA00022679"/>
    </source>
</evidence>
<dbReference type="GO" id="GO:0006487">
    <property type="term" value="P:protein N-linked glycosylation"/>
    <property type="evidence" value="ECO:0007669"/>
    <property type="project" value="TreeGrafter"/>
</dbReference>
<evidence type="ECO:0000256" key="2">
    <source>
        <dbReference type="ARBA" id="ARBA00022676"/>
    </source>
</evidence>
<keyword evidence="5" id="KW-1185">Reference proteome</keyword>
<dbReference type="STRING" id="1806994.A0A507CAC3"/>
<comment type="similarity">
    <text evidence="1">Belongs to the glycosyltransferase 34 family.</text>
</comment>
<dbReference type="Gene3D" id="3.90.550.10">
    <property type="entry name" value="Spore Coat Polysaccharide Biosynthesis Protein SpsA, Chain A"/>
    <property type="match status" value="1"/>
</dbReference>
<dbReference type="PANTHER" id="PTHR31306">
    <property type="entry name" value="ALPHA-1,6-MANNOSYLTRANSFERASE MNN11-RELATED"/>
    <property type="match status" value="1"/>
</dbReference>
<dbReference type="OrthoDB" id="2122756at2759"/>
<gene>
    <name evidence="4" type="ORF">SmJEL517_g02910</name>
</gene>
<organism evidence="4 5">
    <name type="scientific">Synchytrium microbalum</name>
    <dbReference type="NCBI Taxonomy" id="1806994"/>
    <lineage>
        <taxon>Eukaryota</taxon>
        <taxon>Fungi</taxon>
        <taxon>Fungi incertae sedis</taxon>
        <taxon>Chytridiomycota</taxon>
        <taxon>Chytridiomycota incertae sedis</taxon>
        <taxon>Chytridiomycetes</taxon>
        <taxon>Synchytriales</taxon>
        <taxon>Synchytriaceae</taxon>
        <taxon>Synchytrium</taxon>
    </lineage>
</organism>
<dbReference type="InterPro" id="IPR029044">
    <property type="entry name" value="Nucleotide-diphossugar_trans"/>
</dbReference>
<dbReference type="InterPro" id="IPR008630">
    <property type="entry name" value="Glyco_trans_34"/>
</dbReference>
<name>A0A507CAC3_9FUNG</name>
<dbReference type="Proteomes" id="UP000319731">
    <property type="component" value="Unassembled WGS sequence"/>
</dbReference>
<proteinExistence type="inferred from homology"/>
<evidence type="ECO:0008006" key="6">
    <source>
        <dbReference type="Google" id="ProtNLM"/>
    </source>
</evidence>
<dbReference type="GeneID" id="42004135"/>
<dbReference type="AlphaFoldDB" id="A0A507CAC3"/>
<sequence>MKVPLLDGSEQAGGSIKSWMSKQNPAKIAAIAISVFAVLLYLSEFASLFSISVIEPVSLPGSQMESIDTNSTSLVRKQVLIVTLYSSREHPEYVDMKNLTWPNKVAYAERHGYGIVDAYDYPLVQKFNGPDIGSNRQYLKLVSIISALEDTSRPDWILWTDSDSIFLNFSKTVDEHLDERYNLILNGCGKPPLFWKVINSGVMFIKNTPFSRDFFTYLWQHALIHPNECPKDKNGHSVDDTHPLGVMNGWLHFCNGGNVWLNDQGLIMLTLRVSPRELLWHYPSRNDSLDCHVKYVGNRDFNSVPGWYLPGDFIIHLPGKQHEERVKIFKEFLRLTDFNNGSLDYMLSQDLILKPNFFYAADVTPDPSDWTDDWEGKHGWNYTEAPCQENLV</sequence>
<protein>
    <recommendedName>
        <fullName evidence="6">Nucleotide-diphospho-sugar transferase domain-containing protein</fullName>
    </recommendedName>
</protein>
<dbReference type="GO" id="GO:0016757">
    <property type="term" value="F:glycosyltransferase activity"/>
    <property type="evidence" value="ECO:0007669"/>
    <property type="project" value="UniProtKB-KW"/>
</dbReference>
<accession>A0A507CAC3</accession>
<comment type="caution">
    <text evidence="4">The sequence shown here is derived from an EMBL/GenBank/DDBJ whole genome shotgun (WGS) entry which is preliminary data.</text>
</comment>
<evidence type="ECO:0000313" key="5">
    <source>
        <dbReference type="Proteomes" id="UP000319731"/>
    </source>
</evidence>
<keyword evidence="3" id="KW-0808">Transferase</keyword>
<evidence type="ECO:0000313" key="4">
    <source>
        <dbReference type="EMBL" id="TPX34455.1"/>
    </source>
</evidence>
<keyword evidence="2" id="KW-0328">Glycosyltransferase</keyword>
<reference evidence="4 5" key="1">
    <citation type="journal article" date="2019" name="Sci. Rep.">
        <title>Comparative genomics of chytrid fungi reveal insights into the obligate biotrophic and pathogenic lifestyle of Synchytrium endobioticum.</title>
        <authorList>
            <person name="van de Vossenberg B.T.L.H."/>
            <person name="Warris S."/>
            <person name="Nguyen H.D.T."/>
            <person name="van Gent-Pelzer M.P.E."/>
            <person name="Joly D.L."/>
            <person name="van de Geest H.C."/>
            <person name="Bonants P.J.M."/>
            <person name="Smith D.S."/>
            <person name="Levesque C.A."/>
            <person name="van der Lee T.A.J."/>
        </authorList>
    </citation>
    <scope>NUCLEOTIDE SEQUENCE [LARGE SCALE GENOMIC DNA]</scope>
    <source>
        <strain evidence="4 5">JEL517</strain>
    </source>
</reference>
<dbReference type="EMBL" id="QEAO01000013">
    <property type="protein sequence ID" value="TPX34455.1"/>
    <property type="molecule type" value="Genomic_DNA"/>
</dbReference>
<dbReference type="GO" id="GO:0000139">
    <property type="term" value="C:Golgi membrane"/>
    <property type="evidence" value="ECO:0007669"/>
    <property type="project" value="TreeGrafter"/>
</dbReference>
<dbReference type="PANTHER" id="PTHR31306:SF4">
    <property type="entry name" value="ALPHA-1,2-GALACTOSYLTRANSFERASE"/>
    <property type="match status" value="1"/>
</dbReference>
<dbReference type="RefSeq" id="XP_031025175.1">
    <property type="nucleotide sequence ID" value="XM_031168838.1"/>
</dbReference>
<evidence type="ECO:0000256" key="1">
    <source>
        <dbReference type="ARBA" id="ARBA00005664"/>
    </source>
</evidence>